<dbReference type="InterPro" id="IPR025380">
    <property type="entry name" value="DUF4369"/>
</dbReference>
<feature type="chain" id="PRO_5045538684" evidence="5">
    <location>
        <begin position="20"/>
        <end position="359"/>
    </location>
</feature>
<name>A0ABW9JDK6_9SPHI</name>
<evidence type="ECO:0000256" key="2">
    <source>
        <dbReference type="ARBA" id="ARBA00022748"/>
    </source>
</evidence>
<dbReference type="PANTHER" id="PTHR42852">
    <property type="entry name" value="THIOL:DISULFIDE INTERCHANGE PROTEIN DSBE"/>
    <property type="match status" value="1"/>
</dbReference>
<dbReference type="EMBL" id="SRMP02000002">
    <property type="protein sequence ID" value="MFN0290452.1"/>
    <property type="molecule type" value="Genomic_DNA"/>
</dbReference>
<dbReference type="Proteomes" id="UP001517367">
    <property type="component" value="Unassembled WGS sequence"/>
</dbReference>
<evidence type="ECO:0000313" key="8">
    <source>
        <dbReference type="Proteomes" id="UP001517367"/>
    </source>
</evidence>
<dbReference type="RefSeq" id="WP_138729679.1">
    <property type="nucleotide sequence ID" value="NZ_SRMP02000002.1"/>
</dbReference>
<dbReference type="PROSITE" id="PS00194">
    <property type="entry name" value="THIOREDOXIN_1"/>
    <property type="match status" value="1"/>
</dbReference>
<dbReference type="SUPFAM" id="SSF52833">
    <property type="entry name" value="Thioredoxin-like"/>
    <property type="match status" value="1"/>
</dbReference>
<dbReference type="Gene3D" id="3.40.30.10">
    <property type="entry name" value="Glutaredoxin"/>
    <property type="match status" value="1"/>
</dbReference>
<dbReference type="CDD" id="cd02966">
    <property type="entry name" value="TlpA_like_family"/>
    <property type="match status" value="1"/>
</dbReference>
<dbReference type="Pfam" id="PF14289">
    <property type="entry name" value="DUF4369"/>
    <property type="match status" value="1"/>
</dbReference>
<dbReference type="InterPro" id="IPR013766">
    <property type="entry name" value="Thioredoxin_domain"/>
</dbReference>
<comment type="subcellular location">
    <subcellularLocation>
        <location evidence="1">Cell envelope</location>
    </subcellularLocation>
</comment>
<dbReference type="InterPro" id="IPR036249">
    <property type="entry name" value="Thioredoxin-like_sf"/>
</dbReference>
<evidence type="ECO:0000256" key="3">
    <source>
        <dbReference type="ARBA" id="ARBA00023157"/>
    </source>
</evidence>
<gene>
    <name evidence="7" type="ORF">E5L68_003570</name>
</gene>
<organism evidence="7 8">
    <name type="scientific">Pedobacter helvus</name>
    <dbReference type="NCBI Taxonomy" id="2563444"/>
    <lineage>
        <taxon>Bacteria</taxon>
        <taxon>Pseudomonadati</taxon>
        <taxon>Bacteroidota</taxon>
        <taxon>Sphingobacteriia</taxon>
        <taxon>Sphingobacteriales</taxon>
        <taxon>Sphingobacteriaceae</taxon>
        <taxon>Pedobacter</taxon>
    </lineage>
</organism>
<dbReference type="Pfam" id="PF00578">
    <property type="entry name" value="AhpC-TSA"/>
    <property type="match status" value="1"/>
</dbReference>
<evidence type="ECO:0000259" key="6">
    <source>
        <dbReference type="PROSITE" id="PS51352"/>
    </source>
</evidence>
<accession>A0ABW9JDK6</accession>
<sequence>MKKTIALASLLLISTLTFAQNFKIDGTVEGLKNGTWLYLRLSSPQLLLDSTQVTNGKFVLKGKLPQPATQVVLHTKQYANYVFFWLENKNISMFLKDKEFKRGVIKGSATQTENEEIQKIIKPIQLKEDSLIAAFSKTTDTGIKADIRKQLKSIKPEEYNTYLNYARNKPNSLIIAGIVDVYATTWGKEKTEEIYQLFTPALKKTTYGESINKFLKLSQEIKIGSKYVDFEQTNAAGKKIKLSDIKGKYILLEFWGSWCGPCRDENPNLVKTYNAYKAKGFEILGVAADDNKDQWLKAIKDDGLPWENVTDLKGSKNEAGLIYNINAYPTNYLIDENGIIIAKNLRGKALENKLAELLP</sequence>
<keyword evidence="5" id="KW-0732">Signal</keyword>
<dbReference type="InterPro" id="IPR000866">
    <property type="entry name" value="AhpC/TSA"/>
</dbReference>
<keyword evidence="2" id="KW-0201">Cytochrome c-type biogenesis</keyword>
<reference evidence="7 8" key="1">
    <citation type="submission" date="2024-12" db="EMBL/GenBank/DDBJ databases">
        <authorList>
            <person name="Hu S."/>
        </authorList>
    </citation>
    <scope>NUCLEOTIDE SEQUENCE [LARGE SCALE GENOMIC DNA]</scope>
    <source>
        <strain evidence="7 8">P-25</strain>
    </source>
</reference>
<evidence type="ECO:0000313" key="7">
    <source>
        <dbReference type="EMBL" id="MFN0290452.1"/>
    </source>
</evidence>
<evidence type="ECO:0000256" key="1">
    <source>
        <dbReference type="ARBA" id="ARBA00004196"/>
    </source>
</evidence>
<protein>
    <submittedName>
        <fullName evidence="7">Redoxin domain-containing protein</fullName>
    </submittedName>
</protein>
<comment type="caution">
    <text evidence="7">The sequence shown here is derived from an EMBL/GenBank/DDBJ whole genome shotgun (WGS) entry which is preliminary data.</text>
</comment>
<proteinExistence type="predicted"/>
<keyword evidence="8" id="KW-1185">Reference proteome</keyword>
<dbReference type="InterPro" id="IPR017937">
    <property type="entry name" value="Thioredoxin_CS"/>
</dbReference>
<dbReference type="PROSITE" id="PS51352">
    <property type="entry name" value="THIOREDOXIN_2"/>
    <property type="match status" value="1"/>
</dbReference>
<evidence type="ECO:0000256" key="5">
    <source>
        <dbReference type="SAM" id="SignalP"/>
    </source>
</evidence>
<feature type="signal peptide" evidence="5">
    <location>
        <begin position="1"/>
        <end position="19"/>
    </location>
</feature>
<keyword evidence="4" id="KW-0676">Redox-active center</keyword>
<evidence type="ECO:0000256" key="4">
    <source>
        <dbReference type="ARBA" id="ARBA00023284"/>
    </source>
</evidence>
<keyword evidence="3" id="KW-1015">Disulfide bond</keyword>
<feature type="domain" description="Thioredoxin" evidence="6">
    <location>
        <begin position="221"/>
        <end position="359"/>
    </location>
</feature>
<dbReference type="PANTHER" id="PTHR42852:SF6">
    <property type="entry name" value="THIOL:DISULFIDE INTERCHANGE PROTEIN DSBE"/>
    <property type="match status" value="1"/>
</dbReference>
<dbReference type="InterPro" id="IPR050553">
    <property type="entry name" value="Thioredoxin_ResA/DsbE_sf"/>
</dbReference>